<sequence>MAQQLVATRTPAAFAGVASYAHRQTGEAAATAYLSLGYAYLLEGHFAEAVANLKQARAAGDALADYDEYLEARAEHLNGNDAAAAEILAGFVERNPDSIFDSQVPELEAQVLLARSDIAGAQRALASAPGASGRVGYQLAQAEVAQALGQNDEAARLYRRVLLNRPLSAEAQTARSRLTGLGLEFTLTQADLRTLADAFYKAGHYEDAAEQYRALARKSSGEASARDDYEVAAAACDLKLKRLTRAEAEALPAGTDEAGARRLYLLMELARDRDDEAEQQADVDQLRQHFARSPWLAEALFSSGNMYLLRRDYPHATAYYSELAESFPTSEHAAAAHWRAGWLSYRQGLYAQAEHLFEEQIRLYPGAQETVSALYWRARVLEDQDHEPALAAAHYRTLIAAYPHYFYAQIARERLATLGETAVLTDPPLEKYHPVAVPQLVADVPDGDPHLLKAHLLVNAGLSEYVSQEIAASPDSGSWGSLAEARLYASYGEDFRALRVLKRALPSAASTRIASIPLAYWRILFPEPYWETIRSEAARNNLDPYLVASLIRQESEFNSSAISHANAFGLMQLLPSVGRQMAREEGLGSIAPRQLLDPILNIRLGTRYLRLVMDHFGGVPEYALAAYNAGENRVADWQAAGPYTGLDEFVESIPFTETRGYVEAILRNEEMYRAIDRYAEHPAASEAKQSGTQPAKRTGVGGQFSVSASSTD</sequence>
<dbReference type="Gene3D" id="1.25.40.10">
    <property type="entry name" value="Tetratricopeptide repeat domain"/>
    <property type="match status" value="2"/>
</dbReference>
<dbReference type="Pfam" id="PF13525">
    <property type="entry name" value="YfiO"/>
    <property type="match status" value="1"/>
</dbReference>
<reference evidence="5" key="1">
    <citation type="submission" date="2009-10" db="EMBL/GenBank/DDBJ databases">
        <title>Diversity of trophic interactions inside an arsenic-rich microbial ecosystem.</title>
        <authorList>
            <person name="Bertin P.N."/>
            <person name="Heinrich-Salmeron A."/>
            <person name="Pelletier E."/>
            <person name="Goulhen-Chollet F."/>
            <person name="Arsene-Ploetze F."/>
            <person name="Gallien S."/>
            <person name="Calteau A."/>
            <person name="Vallenet D."/>
            <person name="Casiot C."/>
            <person name="Chane-Woon-Ming B."/>
            <person name="Giloteaux L."/>
            <person name="Barakat M."/>
            <person name="Bonnefoy V."/>
            <person name="Bruneel O."/>
            <person name="Chandler M."/>
            <person name="Cleiss J."/>
            <person name="Duran R."/>
            <person name="Elbaz-Poulichet F."/>
            <person name="Fonknechten N."/>
            <person name="Lauga B."/>
            <person name="Mornico D."/>
            <person name="Ortet P."/>
            <person name="Schaeffer C."/>
            <person name="Siguier P."/>
            <person name="Alexander Thil Smith A."/>
            <person name="Van Dorsselaer A."/>
            <person name="Weissenbach J."/>
            <person name="Medigue C."/>
            <person name="Le Paslier D."/>
        </authorList>
    </citation>
    <scope>NUCLEOTIDE SEQUENCE</scope>
</reference>
<dbReference type="EMBL" id="CABQ01000034">
    <property type="protein sequence ID" value="CBI06881.1"/>
    <property type="molecule type" value="Genomic_DNA"/>
</dbReference>
<dbReference type="PANTHER" id="PTHR37423:SF2">
    <property type="entry name" value="MEMBRANE-BOUND LYTIC MUREIN TRANSGLYCOSYLASE C"/>
    <property type="match status" value="1"/>
</dbReference>
<dbReference type="Pfam" id="PF01464">
    <property type="entry name" value="SLT"/>
    <property type="match status" value="1"/>
</dbReference>
<dbReference type="AlphaFoldDB" id="E6QI16"/>
<keyword evidence="1" id="KW-0732">Signal</keyword>
<feature type="region of interest" description="Disordered" evidence="2">
    <location>
        <begin position="683"/>
        <end position="712"/>
    </location>
</feature>
<comment type="caution">
    <text evidence="5">The sequence shown here is derived from an EMBL/GenBank/DDBJ whole genome shotgun (WGS) entry which is preliminary data.</text>
</comment>
<protein>
    <submittedName>
        <fullName evidence="5">Putative Lytic transglycosylase, catalytic</fullName>
    </submittedName>
</protein>
<feature type="domain" description="Transglycosylase SLT" evidence="3">
    <location>
        <begin position="532"/>
        <end position="639"/>
    </location>
</feature>
<name>E6QI16_9ZZZZ</name>
<dbReference type="PANTHER" id="PTHR37423">
    <property type="entry name" value="SOLUBLE LYTIC MUREIN TRANSGLYCOSYLASE-RELATED"/>
    <property type="match status" value="1"/>
</dbReference>
<dbReference type="PROSITE" id="PS50005">
    <property type="entry name" value="TPR"/>
    <property type="match status" value="1"/>
</dbReference>
<dbReference type="InterPro" id="IPR008258">
    <property type="entry name" value="Transglycosylase_SLT_dom_1"/>
</dbReference>
<evidence type="ECO:0000313" key="5">
    <source>
        <dbReference type="EMBL" id="CBI06881.1"/>
    </source>
</evidence>
<dbReference type="Gene3D" id="1.10.530.10">
    <property type="match status" value="1"/>
</dbReference>
<dbReference type="SMART" id="SM00028">
    <property type="entry name" value="TPR"/>
    <property type="match status" value="4"/>
</dbReference>
<dbReference type="SUPFAM" id="SSF48452">
    <property type="entry name" value="TPR-like"/>
    <property type="match status" value="1"/>
</dbReference>
<dbReference type="InterPro" id="IPR011990">
    <property type="entry name" value="TPR-like_helical_dom_sf"/>
</dbReference>
<dbReference type="InterPro" id="IPR023346">
    <property type="entry name" value="Lysozyme-like_dom_sf"/>
</dbReference>
<dbReference type="InterPro" id="IPR039565">
    <property type="entry name" value="BamD-like"/>
</dbReference>
<proteinExistence type="predicted"/>
<dbReference type="GO" id="GO:0004553">
    <property type="term" value="F:hydrolase activity, hydrolyzing O-glycosyl compounds"/>
    <property type="evidence" value="ECO:0007669"/>
    <property type="project" value="InterPro"/>
</dbReference>
<evidence type="ECO:0000259" key="4">
    <source>
        <dbReference type="Pfam" id="PF13525"/>
    </source>
</evidence>
<evidence type="ECO:0000259" key="3">
    <source>
        <dbReference type="Pfam" id="PF01464"/>
    </source>
</evidence>
<evidence type="ECO:0000256" key="2">
    <source>
        <dbReference type="SAM" id="MobiDB-lite"/>
    </source>
</evidence>
<accession>E6QI16</accession>
<dbReference type="InterPro" id="IPR019734">
    <property type="entry name" value="TPR_rpt"/>
</dbReference>
<evidence type="ECO:0000256" key="1">
    <source>
        <dbReference type="ARBA" id="ARBA00022729"/>
    </source>
</evidence>
<feature type="domain" description="Outer membrane lipoprotein BamD-like" evidence="4">
    <location>
        <begin position="298"/>
        <end position="419"/>
    </location>
</feature>
<organism evidence="5">
    <name type="scientific">mine drainage metagenome</name>
    <dbReference type="NCBI Taxonomy" id="410659"/>
    <lineage>
        <taxon>unclassified sequences</taxon>
        <taxon>metagenomes</taxon>
        <taxon>ecological metagenomes</taxon>
    </lineage>
</organism>
<dbReference type="GO" id="GO:0042597">
    <property type="term" value="C:periplasmic space"/>
    <property type="evidence" value="ECO:0007669"/>
    <property type="project" value="InterPro"/>
</dbReference>
<gene>
    <name evidence="5" type="ORF">CARN6_0163</name>
</gene>
<dbReference type="SUPFAM" id="SSF48435">
    <property type="entry name" value="Bacterial muramidases"/>
    <property type="match status" value="1"/>
</dbReference>
<dbReference type="InterPro" id="IPR008939">
    <property type="entry name" value="Lytic_TGlycosylase_superhlx_U"/>
</dbReference>
<dbReference type="CDD" id="cd13401">
    <property type="entry name" value="Slt70-like"/>
    <property type="match status" value="1"/>
</dbReference>
<dbReference type="SUPFAM" id="SSF53955">
    <property type="entry name" value="Lysozyme-like"/>
    <property type="match status" value="1"/>
</dbReference>